<reference evidence="2" key="1">
    <citation type="submission" date="2022-03" db="EMBL/GenBank/DDBJ databases">
        <authorList>
            <person name="Martin H S."/>
        </authorList>
    </citation>
    <scope>NUCLEOTIDE SEQUENCE [LARGE SCALE GENOMIC DNA]</scope>
</reference>
<evidence type="ECO:0000313" key="3">
    <source>
        <dbReference type="Proteomes" id="UP000837857"/>
    </source>
</evidence>
<dbReference type="Proteomes" id="UP000837857">
    <property type="component" value="Unassembled WGS sequence"/>
</dbReference>
<comment type="caution">
    <text evidence="2">The sequence shown here is derived from an EMBL/GenBank/DDBJ whole genome shotgun (WGS) entry which is preliminary data.</text>
</comment>
<evidence type="ECO:0000259" key="1">
    <source>
        <dbReference type="Pfam" id="PF14529"/>
    </source>
</evidence>
<dbReference type="Gene3D" id="3.60.10.10">
    <property type="entry name" value="Endonuclease/exonuclease/phosphatase"/>
    <property type="match status" value="1"/>
</dbReference>
<dbReference type="Pfam" id="PF14529">
    <property type="entry name" value="Exo_endo_phos_2"/>
    <property type="match status" value="1"/>
</dbReference>
<dbReference type="InterPro" id="IPR036691">
    <property type="entry name" value="Endo/exonu/phosph_ase_sf"/>
</dbReference>
<name>A0ABN8J7X3_9NEOP</name>
<dbReference type="InterPro" id="IPR005135">
    <property type="entry name" value="Endo/exonuclease/phosphatase"/>
</dbReference>
<organism evidence="2 3">
    <name type="scientific">Iphiclides podalirius</name>
    <name type="common">scarce swallowtail</name>
    <dbReference type="NCBI Taxonomy" id="110791"/>
    <lineage>
        <taxon>Eukaryota</taxon>
        <taxon>Metazoa</taxon>
        <taxon>Ecdysozoa</taxon>
        <taxon>Arthropoda</taxon>
        <taxon>Hexapoda</taxon>
        <taxon>Insecta</taxon>
        <taxon>Pterygota</taxon>
        <taxon>Neoptera</taxon>
        <taxon>Endopterygota</taxon>
        <taxon>Lepidoptera</taxon>
        <taxon>Glossata</taxon>
        <taxon>Ditrysia</taxon>
        <taxon>Papilionoidea</taxon>
        <taxon>Papilionidae</taxon>
        <taxon>Papilioninae</taxon>
        <taxon>Iphiclides</taxon>
    </lineage>
</organism>
<sequence>NVAVAKLTTGGGLGDRGGVRIPRGREPLLNQMTTAVEGLRVGDVVLGGDMNAWNTWWGSRESNRRGIELAAALDVMELHILNRGSSQLSIPTEEVFATQVALTSLPAQLVCWGRWQAG</sequence>
<dbReference type="EMBL" id="CAKOGK010000096">
    <property type="protein sequence ID" value="CAH2079757.1"/>
    <property type="molecule type" value="Genomic_DNA"/>
</dbReference>
<feature type="non-terminal residue" evidence="2">
    <location>
        <position position="118"/>
    </location>
</feature>
<feature type="domain" description="Endonuclease/exonuclease/phosphatase" evidence="1">
    <location>
        <begin position="26"/>
        <end position="88"/>
    </location>
</feature>
<protein>
    <recommendedName>
        <fullName evidence="1">Endonuclease/exonuclease/phosphatase domain-containing protein</fullName>
    </recommendedName>
</protein>
<keyword evidence="3" id="KW-1185">Reference proteome</keyword>
<evidence type="ECO:0000313" key="2">
    <source>
        <dbReference type="EMBL" id="CAH2079757.1"/>
    </source>
</evidence>
<proteinExistence type="predicted"/>
<accession>A0ABN8J7X3</accession>
<gene>
    <name evidence="2" type="ORF">IPOD504_LOCUS17732</name>
</gene>
<feature type="non-terminal residue" evidence="2">
    <location>
        <position position="1"/>
    </location>
</feature>
<dbReference type="SUPFAM" id="SSF56219">
    <property type="entry name" value="DNase I-like"/>
    <property type="match status" value="1"/>
</dbReference>